<dbReference type="EMBL" id="MGAV01000019">
    <property type="protein sequence ID" value="OGK53430.1"/>
    <property type="molecule type" value="Genomic_DNA"/>
</dbReference>
<accession>A0A1F7JCT6</accession>
<name>A0A1F7JCT6_9BACT</name>
<reference evidence="1 2" key="1">
    <citation type="journal article" date="2016" name="Nat. Commun.">
        <title>Thousands of microbial genomes shed light on interconnected biogeochemical processes in an aquifer system.</title>
        <authorList>
            <person name="Anantharaman K."/>
            <person name="Brown C.T."/>
            <person name="Hug L.A."/>
            <person name="Sharon I."/>
            <person name="Castelle C.J."/>
            <person name="Probst A.J."/>
            <person name="Thomas B.C."/>
            <person name="Singh A."/>
            <person name="Wilkins M.J."/>
            <person name="Karaoz U."/>
            <person name="Brodie E.L."/>
            <person name="Williams K.H."/>
            <person name="Hubbard S.S."/>
            <person name="Banfield J.F."/>
        </authorList>
    </citation>
    <scope>NUCLEOTIDE SEQUENCE [LARGE SCALE GENOMIC DNA]</scope>
</reference>
<evidence type="ECO:0000313" key="1">
    <source>
        <dbReference type="EMBL" id="OGK53430.1"/>
    </source>
</evidence>
<comment type="caution">
    <text evidence="1">The sequence shown here is derived from an EMBL/GenBank/DDBJ whole genome shotgun (WGS) entry which is preliminary data.</text>
</comment>
<gene>
    <name evidence="1" type="ORF">A3H78_02755</name>
</gene>
<organism evidence="1 2">
    <name type="scientific">Candidatus Roizmanbacteria bacterium RIFCSPLOWO2_02_FULL_36_11</name>
    <dbReference type="NCBI Taxonomy" id="1802071"/>
    <lineage>
        <taxon>Bacteria</taxon>
        <taxon>Candidatus Roizmaniibacteriota</taxon>
    </lineage>
</organism>
<dbReference type="AlphaFoldDB" id="A0A1F7JCT6"/>
<dbReference type="Proteomes" id="UP000177418">
    <property type="component" value="Unassembled WGS sequence"/>
</dbReference>
<sequence length="69" mass="8350">MSTPFVWDYRQFDNIDEPARKRFENSNSIDTDVEKKYNNPKIIAFAKKMKVEFDKNPNKFPKMQTSDWE</sequence>
<protein>
    <submittedName>
        <fullName evidence="1">Uncharacterized protein</fullName>
    </submittedName>
</protein>
<proteinExistence type="predicted"/>
<evidence type="ECO:0000313" key="2">
    <source>
        <dbReference type="Proteomes" id="UP000177418"/>
    </source>
</evidence>